<evidence type="ECO:0008006" key="4">
    <source>
        <dbReference type="Google" id="ProtNLM"/>
    </source>
</evidence>
<sequence length="209" mass="23308">MEPSLEDIAIHTLTSLESRLRRLEFLLYGSIPSPDSTSDDAPSPPQSTISRRLKKLEEGTQKLHSSHPDIVKIIWLKSRFPDLFSPSPTSETTIPPLPSQLTTLLSHAPLIHTTRSSLHSLHSLLPLLSSTSPLTHLLAASPQLSATQTTLIDQAAQVAELRRESAEVVWRWQEAFVIAQGGCWAEWEERVGGVEGWVRRGEREREEEG</sequence>
<dbReference type="Pfam" id="PF07426">
    <property type="entry name" value="Dynactin_p22"/>
    <property type="match status" value="1"/>
</dbReference>
<dbReference type="RefSeq" id="XP_033537740.1">
    <property type="nucleotide sequence ID" value="XM_033681674.1"/>
</dbReference>
<dbReference type="InterPro" id="IPR009991">
    <property type="entry name" value="DCTN3"/>
</dbReference>
<dbReference type="AlphaFoldDB" id="A0A6G1GE20"/>
<dbReference type="Proteomes" id="UP000504638">
    <property type="component" value="Unplaced"/>
</dbReference>
<reference evidence="3" key="3">
    <citation type="submission" date="2025-04" db="UniProtKB">
        <authorList>
            <consortium name="RefSeq"/>
        </authorList>
    </citation>
    <scope>IDENTIFICATION</scope>
    <source>
        <strain evidence="3">CBS 781.70</strain>
    </source>
</reference>
<organism evidence="1">
    <name type="scientific">Eremomyces bilateralis CBS 781.70</name>
    <dbReference type="NCBI Taxonomy" id="1392243"/>
    <lineage>
        <taxon>Eukaryota</taxon>
        <taxon>Fungi</taxon>
        <taxon>Dikarya</taxon>
        <taxon>Ascomycota</taxon>
        <taxon>Pezizomycotina</taxon>
        <taxon>Dothideomycetes</taxon>
        <taxon>Dothideomycetes incertae sedis</taxon>
        <taxon>Eremomycetales</taxon>
        <taxon>Eremomycetaceae</taxon>
        <taxon>Eremomyces</taxon>
    </lineage>
</organism>
<evidence type="ECO:0000313" key="2">
    <source>
        <dbReference type="Proteomes" id="UP000504638"/>
    </source>
</evidence>
<keyword evidence="2" id="KW-1185">Reference proteome</keyword>
<evidence type="ECO:0000313" key="1">
    <source>
        <dbReference type="EMBL" id="KAF1816109.1"/>
    </source>
</evidence>
<reference evidence="1 3" key="1">
    <citation type="submission" date="2020-01" db="EMBL/GenBank/DDBJ databases">
        <authorList>
            <consortium name="DOE Joint Genome Institute"/>
            <person name="Haridas S."/>
            <person name="Albert R."/>
            <person name="Binder M."/>
            <person name="Bloem J."/>
            <person name="Labutti K."/>
            <person name="Salamov A."/>
            <person name="Andreopoulos B."/>
            <person name="Baker S.E."/>
            <person name="Barry K."/>
            <person name="Bills G."/>
            <person name="Bluhm B.H."/>
            <person name="Cannon C."/>
            <person name="Castanera R."/>
            <person name="Culley D.E."/>
            <person name="Daum C."/>
            <person name="Ezra D."/>
            <person name="Gonzalez J.B."/>
            <person name="Henrissat B."/>
            <person name="Kuo A."/>
            <person name="Liang C."/>
            <person name="Lipzen A."/>
            <person name="Lutzoni F."/>
            <person name="Magnuson J."/>
            <person name="Mondo S."/>
            <person name="Nolan M."/>
            <person name="Ohm R."/>
            <person name="Pangilinan J."/>
            <person name="Park H.-J."/>
            <person name="Ramirez L."/>
            <person name="Alfaro M."/>
            <person name="Sun H."/>
            <person name="Tritt A."/>
            <person name="Yoshinaga Y."/>
            <person name="Zwiers L.-H."/>
            <person name="Turgeon B.G."/>
            <person name="Goodwin S.B."/>
            <person name="Spatafora J.W."/>
            <person name="Crous P.W."/>
            <person name="Grigoriev I.V."/>
        </authorList>
    </citation>
    <scope>NUCLEOTIDE SEQUENCE</scope>
    <source>
        <strain evidence="1 3">CBS 781.70</strain>
    </source>
</reference>
<dbReference type="GO" id="GO:0061640">
    <property type="term" value="P:cytoskeleton-dependent cytokinesis"/>
    <property type="evidence" value="ECO:0007669"/>
    <property type="project" value="InterPro"/>
</dbReference>
<evidence type="ECO:0000313" key="3">
    <source>
        <dbReference type="RefSeq" id="XP_033537740.1"/>
    </source>
</evidence>
<proteinExistence type="predicted"/>
<accession>A0A6G1GE20</accession>
<gene>
    <name evidence="1 3" type="ORF">P152DRAFT_478690</name>
</gene>
<name>A0A6G1GE20_9PEZI</name>
<dbReference type="GO" id="GO:0005869">
    <property type="term" value="C:dynactin complex"/>
    <property type="evidence" value="ECO:0007669"/>
    <property type="project" value="InterPro"/>
</dbReference>
<reference evidence="3" key="2">
    <citation type="submission" date="2020-04" db="EMBL/GenBank/DDBJ databases">
        <authorList>
            <consortium name="NCBI Genome Project"/>
        </authorList>
    </citation>
    <scope>NUCLEOTIDE SEQUENCE</scope>
    <source>
        <strain evidence="3">CBS 781.70</strain>
    </source>
</reference>
<protein>
    <recommendedName>
        <fullName evidence="4">Nuclear distribution protein RO10</fullName>
    </recommendedName>
</protein>
<dbReference type="EMBL" id="ML975150">
    <property type="protein sequence ID" value="KAF1816109.1"/>
    <property type="molecule type" value="Genomic_DNA"/>
</dbReference>
<dbReference type="GeneID" id="54422244"/>